<dbReference type="SUPFAM" id="SSF53067">
    <property type="entry name" value="Actin-like ATPase domain"/>
    <property type="match status" value="1"/>
</dbReference>
<accession>A0ABP3Z539</accession>
<sequence length="383" mass="39886">MVRMTPPKPSLEMLRALTDENVLRSLMAHPRLTRAEISARTGISKPTISDSVQRLARAGLVVDTGERTTGRGRAGSYYSLAPRLGAALVAAITPRGVVAEAVDALGRVHGQVRTALEASAGPQVAAEALTTAARQLAGRIPGRLRLAVISAADPVDRETGRLVHLPDAPFLVGDLDPSAVLATTVAGPVLVDNDVNWAARAEHQAGCAKGVDDFVYLHLGEGLGCAVVNDGTVRRGHGGLAGEIAHLCTAGPDGKAMAFTEVFAVLGLRRPASTAIDVPALVELLTGRGERAERVRTVLVRAIGGVLSAAVSLVDPRMVVIGGEWGLCPGLITAVDEYFSRTPRPVPLTAAVLSSPELTGARSRAVEELRSLIVRMATPAPEA</sequence>
<comment type="caution">
    <text evidence="3">The sequence shown here is derived from an EMBL/GenBank/DDBJ whole genome shotgun (WGS) entry which is preliminary data.</text>
</comment>
<comment type="similarity">
    <text evidence="1">Belongs to the ROK (NagC/XylR) family.</text>
</comment>
<evidence type="ECO:0000313" key="3">
    <source>
        <dbReference type="EMBL" id="GAA0915206.1"/>
    </source>
</evidence>
<dbReference type="CDD" id="cd00090">
    <property type="entry name" value="HTH_ARSR"/>
    <property type="match status" value="1"/>
</dbReference>
<dbReference type="SMART" id="SM00418">
    <property type="entry name" value="HTH_ARSR"/>
    <property type="match status" value="1"/>
</dbReference>
<feature type="domain" description="HTH arsR-type" evidence="2">
    <location>
        <begin position="12"/>
        <end position="93"/>
    </location>
</feature>
<evidence type="ECO:0000256" key="1">
    <source>
        <dbReference type="ARBA" id="ARBA00006479"/>
    </source>
</evidence>
<dbReference type="InterPro" id="IPR036390">
    <property type="entry name" value="WH_DNA-bd_sf"/>
</dbReference>
<dbReference type="CDD" id="cd23763">
    <property type="entry name" value="ASKHA_ATPase_ROK"/>
    <property type="match status" value="1"/>
</dbReference>
<evidence type="ECO:0000313" key="4">
    <source>
        <dbReference type="Proteomes" id="UP001501005"/>
    </source>
</evidence>
<dbReference type="SUPFAM" id="SSF46785">
    <property type="entry name" value="Winged helix' DNA-binding domain"/>
    <property type="match status" value="1"/>
</dbReference>
<reference evidence="4" key="1">
    <citation type="journal article" date="2019" name="Int. J. Syst. Evol. Microbiol.">
        <title>The Global Catalogue of Microorganisms (GCM) 10K type strain sequencing project: providing services to taxonomists for standard genome sequencing and annotation.</title>
        <authorList>
            <consortium name="The Broad Institute Genomics Platform"/>
            <consortium name="The Broad Institute Genome Sequencing Center for Infectious Disease"/>
            <person name="Wu L."/>
            <person name="Ma J."/>
        </authorList>
    </citation>
    <scope>NUCLEOTIDE SEQUENCE [LARGE SCALE GENOMIC DNA]</scope>
    <source>
        <strain evidence="4">JCM 10673</strain>
    </source>
</reference>
<dbReference type="Pfam" id="PF00480">
    <property type="entry name" value="ROK"/>
    <property type="match status" value="1"/>
</dbReference>
<dbReference type="Pfam" id="PF13412">
    <property type="entry name" value="HTH_24"/>
    <property type="match status" value="1"/>
</dbReference>
<dbReference type="Gene3D" id="1.10.10.10">
    <property type="entry name" value="Winged helix-like DNA-binding domain superfamily/Winged helix DNA-binding domain"/>
    <property type="match status" value="1"/>
</dbReference>
<dbReference type="Proteomes" id="UP001501005">
    <property type="component" value="Unassembled WGS sequence"/>
</dbReference>
<name>A0ABP3Z539_9ACTN</name>
<dbReference type="EMBL" id="BAAAHG010000022">
    <property type="protein sequence ID" value="GAA0915206.1"/>
    <property type="molecule type" value="Genomic_DNA"/>
</dbReference>
<keyword evidence="4" id="KW-1185">Reference proteome</keyword>
<dbReference type="PANTHER" id="PTHR18964:SF149">
    <property type="entry name" value="BIFUNCTIONAL UDP-N-ACETYLGLUCOSAMINE 2-EPIMERASE_N-ACETYLMANNOSAMINE KINASE"/>
    <property type="match status" value="1"/>
</dbReference>
<dbReference type="Gene3D" id="3.30.420.40">
    <property type="match status" value="2"/>
</dbReference>
<protein>
    <submittedName>
        <fullName evidence="3">ROK family transcriptional regulator</fullName>
    </submittedName>
</protein>
<dbReference type="PANTHER" id="PTHR18964">
    <property type="entry name" value="ROK (REPRESSOR, ORF, KINASE) FAMILY"/>
    <property type="match status" value="1"/>
</dbReference>
<dbReference type="InterPro" id="IPR036388">
    <property type="entry name" value="WH-like_DNA-bd_sf"/>
</dbReference>
<proteinExistence type="inferred from homology"/>
<gene>
    <name evidence="3" type="ORF">GCM10009549_30470</name>
</gene>
<dbReference type="InterPro" id="IPR011991">
    <property type="entry name" value="ArsR-like_HTH"/>
</dbReference>
<dbReference type="InterPro" id="IPR001845">
    <property type="entry name" value="HTH_ArsR_DNA-bd_dom"/>
</dbReference>
<dbReference type="InterPro" id="IPR043129">
    <property type="entry name" value="ATPase_NBD"/>
</dbReference>
<organism evidence="3 4">
    <name type="scientific">Streptomyces thermoalcalitolerans</name>
    <dbReference type="NCBI Taxonomy" id="65605"/>
    <lineage>
        <taxon>Bacteria</taxon>
        <taxon>Bacillati</taxon>
        <taxon>Actinomycetota</taxon>
        <taxon>Actinomycetes</taxon>
        <taxon>Kitasatosporales</taxon>
        <taxon>Streptomycetaceae</taxon>
        <taxon>Streptomyces</taxon>
    </lineage>
</organism>
<evidence type="ECO:0000259" key="2">
    <source>
        <dbReference type="SMART" id="SM00418"/>
    </source>
</evidence>
<dbReference type="InterPro" id="IPR000600">
    <property type="entry name" value="ROK"/>
</dbReference>